<dbReference type="EMBL" id="JBHTBN010000003">
    <property type="protein sequence ID" value="MFC7357507.1"/>
    <property type="molecule type" value="Genomic_DNA"/>
</dbReference>
<keyword evidence="3" id="KW-1185">Reference proteome</keyword>
<organism evidence="2 3">
    <name type="scientific">Jejudonia soesokkakensis</name>
    <dbReference type="NCBI Taxonomy" id="1323432"/>
    <lineage>
        <taxon>Bacteria</taxon>
        <taxon>Pseudomonadati</taxon>
        <taxon>Bacteroidota</taxon>
        <taxon>Flavobacteriia</taxon>
        <taxon>Flavobacteriales</taxon>
        <taxon>Flavobacteriaceae</taxon>
        <taxon>Jejudonia</taxon>
    </lineage>
</organism>
<comment type="caution">
    <text evidence="2">The sequence shown here is derived from an EMBL/GenBank/DDBJ whole genome shotgun (WGS) entry which is preliminary data.</text>
</comment>
<dbReference type="Pfam" id="PF13648">
    <property type="entry name" value="Lipocalin_4"/>
    <property type="match status" value="1"/>
</dbReference>
<name>A0ABW2MTT0_9FLAO</name>
<accession>A0ABW2MTT0</accession>
<gene>
    <name evidence="2" type="ORF">ACFQO1_07395</name>
</gene>
<reference evidence="3" key="1">
    <citation type="journal article" date="2019" name="Int. J. Syst. Evol. Microbiol.">
        <title>The Global Catalogue of Microorganisms (GCM) 10K type strain sequencing project: providing services to taxonomists for standard genome sequencing and annotation.</title>
        <authorList>
            <consortium name="The Broad Institute Genomics Platform"/>
            <consortium name="The Broad Institute Genome Sequencing Center for Infectious Disease"/>
            <person name="Wu L."/>
            <person name="Ma J."/>
        </authorList>
    </citation>
    <scope>NUCLEOTIDE SEQUENCE [LARGE SCALE GENOMIC DNA]</scope>
    <source>
        <strain evidence="3">CGMCC 1.16306</strain>
    </source>
</reference>
<protein>
    <recommendedName>
        <fullName evidence="1">Lipocalin-like domain-containing protein</fullName>
    </recommendedName>
</protein>
<sequence length="141" mass="16713">MKSKLLTLLLITFLVSCSTRDFQKEIEHLDGYWQIERVIFPDGTEKEFSISTTIDYIEVEESNKGFRKKVNPKLDGSFVTSDSEEFFTIETSENELLLHYTTEFDTWTETILSSEENKLVIKNRDDKVYHYKRFSKFELDI</sequence>
<proteinExistence type="predicted"/>
<dbReference type="PROSITE" id="PS51257">
    <property type="entry name" value="PROKAR_LIPOPROTEIN"/>
    <property type="match status" value="1"/>
</dbReference>
<evidence type="ECO:0000259" key="1">
    <source>
        <dbReference type="Pfam" id="PF13648"/>
    </source>
</evidence>
<evidence type="ECO:0000313" key="3">
    <source>
        <dbReference type="Proteomes" id="UP001596415"/>
    </source>
</evidence>
<dbReference type="InterPro" id="IPR024311">
    <property type="entry name" value="Lipocalin-like"/>
</dbReference>
<dbReference type="RefSeq" id="WP_380217353.1">
    <property type="nucleotide sequence ID" value="NZ_JBHTBN010000003.1"/>
</dbReference>
<evidence type="ECO:0000313" key="2">
    <source>
        <dbReference type="EMBL" id="MFC7357507.1"/>
    </source>
</evidence>
<dbReference type="Proteomes" id="UP001596415">
    <property type="component" value="Unassembled WGS sequence"/>
</dbReference>
<feature type="domain" description="Lipocalin-like" evidence="1">
    <location>
        <begin position="29"/>
        <end position="121"/>
    </location>
</feature>